<dbReference type="EMBL" id="CP136895">
    <property type="protein sequence ID" value="WOL09521.1"/>
    <property type="molecule type" value="Genomic_DNA"/>
</dbReference>
<dbReference type="AlphaFoldDB" id="A0AAQ3KP79"/>
<evidence type="ECO:0000256" key="1">
    <source>
        <dbReference type="SAM" id="MobiDB-lite"/>
    </source>
</evidence>
<evidence type="ECO:0000313" key="2">
    <source>
        <dbReference type="EMBL" id="WOL09521.1"/>
    </source>
</evidence>
<dbReference type="Proteomes" id="UP001327560">
    <property type="component" value="Chromosome 6"/>
</dbReference>
<proteinExistence type="predicted"/>
<name>A0AAQ3KP79_9LILI</name>
<protein>
    <submittedName>
        <fullName evidence="2">Uncharacterized protein</fullName>
    </submittedName>
</protein>
<evidence type="ECO:0000313" key="3">
    <source>
        <dbReference type="Proteomes" id="UP001327560"/>
    </source>
</evidence>
<dbReference type="PANTHER" id="PTHR34196">
    <property type="entry name" value="OS02G0697700 PROTEIN"/>
    <property type="match status" value="1"/>
</dbReference>
<feature type="compositionally biased region" description="Basic and acidic residues" evidence="1">
    <location>
        <begin position="57"/>
        <end position="68"/>
    </location>
</feature>
<sequence>MVGIFSRFSAGRRSGHRRTKSATETRETVGPTVEVGGSSSAGNDHEIDVTVDFKPIEHPTEPLNHDRPVTCPLPDPSILNEGRGWKERMSSSLNAGNTSVKSGLPIAKQDSHAEVQASPKHLVLGSISAPEHHLIAMPEDINAAQNQTAH</sequence>
<keyword evidence="3" id="KW-1185">Reference proteome</keyword>
<gene>
    <name evidence="2" type="ORF">Cni_G18274</name>
</gene>
<accession>A0AAQ3KP79</accession>
<feature type="region of interest" description="Disordered" evidence="1">
    <location>
        <begin position="57"/>
        <end position="82"/>
    </location>
</feature>
<organism evidence="2 3">
    <name type="scientific">Canna indica</name>
    <name type="common">Indian-shot</name>
    <dbReference type="NCBI Taxonomy" id="4628"/>
    <lineage>
        <taxon>Eukaryota</taxon>
        <taxon>Viridiplantae</taxon>
        <taxon>Streptophyta</taxon>
        <taxon>Embryophyta</taxon>
        <taxon>Tracheophyta</taxon>
        <taxon>Spermatophyta</taxon>
        <taxon>Magnoliopsida</taxon>
        <taxon>Liliopsida</taxon>
        <taxon>Zingiberales</taxon>
        <taxon>Cannaceae</taxon>
        <taxon>Canna</taxon>
    </lineage>
</organism>
<feature type="region of interest" description="Disordered" evidence="1">
    <location>
        <begin position="1"/>
        <end position="45"/>
    </location>
</feature>
<dbReference type="PANTHER" id="PTHR34196:SF2">
    <property type="entry name" value="OS02G0697700 PROTEIN"/>
    <property type="match status" value="1"/>
</dbReference>
<reference evidence="2 3" key="1">
    <citation type="submission" date="2023-10" db="EMBL/GenBank/DDBJ databases">
        <title>Chromosome-scale genome assembly provides insights into flower coloration mechanisms of Canna indica.</title>
        <authorList>
            <person name="Li C."/>
        </authorList>
    </citation>
    <scope>NUCLEOTIDE SEQUENCE [LARGE SCALE GENOMIC DNA]</scope>
    <source>
        <tissue evidence="2">Flower</tissue>
    </source>
</reference>